<feature type="domain" description="AAA-ATPase-like" evidence="1">
    <location>
        <begin position="1"/>
        <end position="51"/>
    </location>
</feature>
<gene>
    <name evidence="2" type="ORF">SAMN02745164_01917</name>
</gene>
<name>A0A1M4ZG12_MARH1</name>
<reference evidence="2" key="1">
    <citation type="submission" date="2016-11" db="EMBL/GenBank/DDBJ databases">
        <authorList>
            <person name="Varghese N."/>
            <person name="Submissions S."/>
        </authorList>
    </citation>
    <scope>NUCLEOTIDE SEQUENCE [LARGE SCALE GENOMIC DNA]</scope>
    <source>
        <strain evidence="2">DSM 16785</strain>
    </source>
</reference>
<evidence type="ECO:0000313" key="3">
    <source>
        <dbReference type="Proteomes" id="UP000184334"/>
    </source>
</evidence>
<dbReference type="AlphaFoldDB" id="A0A1M4ZG12"/>
<dbReference type="STRING" id="1122195.SAMN02745164_01917"/>
<accession>A0A1M4ZG12</accession>
<sequence>MSMLKYFFRNDQDNKHLFENLKIYKEKEIIEKYLNKYPVVYVTFKDAKKEDLLSMN</sequence>
<comment type="caution">
    <text evidence="2">The sequence shown here is derived from an EMBL/GenBank/DDBJ whole genome shotgun (WGS) entry which is preliminary data.</text>
</comment>
<dbReference type="Proteomes" id="UP000184334">
    <property type="component" value="Unassembled WGS sequence"/>
</dbReference>
<keyword evidence="3" id="KW-1185">Reference proteome</keyword>
<organism evidence="2 3">
    <name type="scientific">Marinitoga hydrogenitolerans (strain DSM 16785 / JCM 12826 / AT1271)</name>
    <dbReference type="NCBI Taxonomy" id="1122195"/>
    <lineage>
        <taxon>Bacteria</taxon>
        <taxon>Thermotogati</taxon>
        <taxon>Thermotogota</taxon>
        <taxon>Thermotogae</taxon>
        <taxon>Petrotogales</taxon>
        <taxon>Petrotogaceae</taxon>
        <taxon>Marinitoga</taxon>
    </lineage>
</organism>
<evidence type="ECO:0000313" key="2">
    <source>
        <dbReference type="EMBL" id="SHF16526.1"/>
    </source>
</evidence>
<dbReference type="EMBL" id="FQUI01000041">
    <property type="protein sequence ID" value="SHF16526.1"/>
    <property type="molecule type" value="Genomic_DNA"/>
</dbReference>
<protein>
    <recommendedName>
        <fullName evidence="1">AAA-ATPase-like domain-containing protein</fullName>
    </recommendedName>
</protein>
<proteinExistence type="predicted"/>
<dbReference type="Pfam" id="PF09820">
    <property type="entry name" value="AAA-ATPase_like"/>
    <property type="match status" value="1"/>
</dbReference>
<evidence type="ECO:0000259" key="1">
    <source>
        <dbReference type="Pfam" id="PF09820"/>
    </source>
</evidence>
<dbReference type="InterPro" id="IPR018631">
    <property type="entry name" value="AAA-ATPase-like_dom"/>
</dbReference>